<protein>
    <recommendedName>
        <fullName evidence="1">LarA-like N-terminal domain-containing protein</fullName>
    </recommendedName>
</protein>
<dbReference type="GO" id="GO:0050043">
    <property type="term" value="F:lactate racemase activity"/>
    <property type="evidence" value="ECO:0007669"/>
    <property type="project" value="InterPro"/>
</dbReference>
<gene>
    <name evidence="2" type="ORF">S01H1_28535</name>
</gene>
<dbReference type="Pfam" id="PF09861">
    <property type="entry name" value="Lar_N"/>
    <property type="match status" value="1"/>
</dbReference>
<reference evidence="2" key="1">
    <citation type="journal article" date="2014" name="Front. Microbiol.">
        <title>High frequency of phylogenetically diverse reductive dehalogenase-homologous genes in deep subseafloor sedimentary metagenomes.</title>
        <authorList>
            <person name="Kawai M."/>
            <person name="Futagami T."/>
            <person name="Toyoda A."/>
            <person name="Takaki Y."/>
            <person name="Nishi S."/>
            <person name="Hori S."/>
            <person name="Arai W."/>
            <person name="Tsubouchi T."/>
            <person name="Morono Y."/>
            <person name="Uchiyama I."/>
            <person name="Ito T."/>
            <person name="Fujiyama A."/>
            <person name="Inagaki F."/>
            <person name="Takami H."/>
        </authorList>
    </citation>
    <scope>NUCLEOTIDE SEQUENCE</scope>
    <source>
        <strain evidence="2">Expedition CK06-06</strain>
    </source>
</reference>
<name>X0UBV7_9ZZZZ</name>
<dbReference type="EMBL" id="BARS01017446">
    <property type="protein sequence ID" value="GAF97867.1"/>
    <property type="molecule type" value="Genomic_DNA"/>
</dbReference>
<proteinExistence type="predicted"/>
<organism evidence="2">
    <name type="scientific">marine sediment metagenome</name>
    <dbReference type="NCBI Taxonomy" id="412755"/>
    <lineage>
        <taxon>unclassified sequences</taxon>
        <taxon>metagenomes</taxon>
        <taxon>ecological metagenomes</taxon>
    </lineage>
</organism>
<evidence type="ECO:0000313" key="2">
    <source>
        <dbReference type="EMBL" id="GAF97867.1"/>
    </source>
</evidence>
<feature type="non-terminal residue" evidence="2">
    <location>
        <position position="1"/>
    </location>
</feature>
<feature type="domain" description="LarA-like N-terminal" evidence="1">
    <location>
        <begin position="2"/>
        <end position="197"/>
    </location>
</feature>
<dbReference type="InterPro" id="IPR048068">
    <property type="entry name" value="LarA-like"/>
</dbReference>
<dbReference type="Gene3D" id="3.40.50.11440">
    <property type="match status" value="1"/>
</dbReference>
<comment type="caution">
    <text evidence="2">The sequence shown here is derived from an EMBL/GenBank/DDBJ whole genome shotgun (WGS) entry which is preliminary data.</text>
</comment>
<evidence type="ECO:0000259" key="1">
    <source>
        <dbReference type="Pfam" id="PF09861"/>
    </source>
</evidence>
<dbReference type="InterPro" id="IPR018657">
    <property type="entry name" value="LarA-like_N"/>
</dbReference>
<dbReference type="AlphaFoldDB" id="X0UBV7"/>
<dbReference type="PANTHER" id="PTHR33171:SF17">
    <property type="entry name" value="LARA-LIKE N-TERMINAL DOMAIN-CONTAINING PROTEIN"/>
    <property type="match status" value="1"/>
</dbReference>
<accession>X0UBV7</accession>
<sequence length="278" mass="30447">NELELEFPDSWDVHFLPPKGHDRPKLSPQEMQRAFDNPLGTQRIRELARGKSEAVIIFDDITRPTPVGEIAPFILEELKEAGISDDHVRFVVALGTHGAHDNHALRKKLGQEILERYPVYNHNPYENCTPLGKTSRGTPLAVNREVMNCDLKIGIGCILPHPQVGFGGGSKLILPGVAHIDSIDHFHREVMASAPETTGMGNYDENVMRFDAEEAAKTAGLDVAVDALFNLRGEISALFVGEPVSEHQEAVKLAKEVYATDGISGADIAVTNAFLKSN</sequence>
<feature type="non-terminal residue" evidence="2">
    <location>
        <position position="278"/>
    </location>
</feature>
<dbReference type="PANTHER" id="PTHR33171">
    <property type="entry name" value="LAR_N DOMAIN-CONTAINING PROTEIN"/>
    <property type="match status" value="1"/>
</dbReference>